<gene>
    <name evidence="1" type="ORF">TNCT_688261</name>
</gene>
<evidence type="ECO:0000313" key="2">
    <source>
        <dbReference type="Proteomes" id="UP000887116"/>
    </source>
</evidence>
<name>A0A8X6G3V0_TRICU</name>
<reference evidence="1" key="1">
    <citation type="submission" date="2020-07" db="EMBL/GenBank/DDBJ databases">
        <title>Multicomponent nature underlies the extraordinary mechanical properties of spider dragline silk.</title>
        <authorList>
            <person name="Kono N."/>
            <person name="Nakamura H."/>
            <person name="Mori M."/>
            <person name="Yoshida Y."/>
            <person name="Ohtoshi R."/>
            <person name="Malay A.D."/>
            <person name="Moran D.A.P."/>
            <person name="Tomita M."/>
            <person name="Numata K."/>
            <person name="Arakawa K."/>
        </authorList>
    </citation>
    <scope>NUCLEOTIDE SEQUENCE</scope>
</reference>
<proteinExistence type="predicted"/>
<organism evidence="1 2">
    <name type="scientific">Trichonephila clavata</name>
    <name type="common">Joro spider</name>
    <name type="synonym">Nephila clavata</name>
    <dbReference type="NCBI Taxonomy" id="2740835"/>
    <lineage>
        <taxon>Eukaryota</taxon>
        <taxon>Metazoa</taxon>
        <taxon>Ecdysozoa</taxon>
        <taxon>Arthropoda</taxon>
        <taxon>Chelicerata</taxon>
        <taxon>Arachnida</taxon>
        <taxon>Araneae</taxon>
        <taxon>Araneomorphae</taxon>
        <taxon>Entelegynae</taxon>
        <taxon>Araneoidea</taxon>
        <taxon>Nephilidae</taxon>
        <taxon>Trichonephila</taxon>
    </lineage>
</organism>
<keyword evidence="2" id="KW-1185">Reference proteome</keyword>
<dbReference type="AlphaFoldDB" id="A0A8X6G3V0"/>
<dbReference type="Proteomes" id="UP000887116">
    <property type="component" value="Unassembled WGS sequence"/>
</dbReference>
<accession>A0A8X6G3V0</accession>
<comment type="caution">
    <text evidence="1">The sequence shown here is derived from an EMBL/GenBank/DDBJ whole genome shotgun (WGS) entry which is preliminary data.</text>
</comment>
<dbReference type="EMBL" id="BMAO01024377">
    <property type="protein sequence ID" value="GFQ94962.1"/>
    <property type="molecule type" value="Genomic_DNA"/>
</dbReference>
<evidence type="ECO:0000313" key="1">
    <source>
        <dbReference type="EMBL" id="GFQ94962.1"/>
    </source>
</evidence>
<protein>
    <submittedName>
        <fullName evidence="1">Uncharacterized protein</fullName>
    </submittedName>
</protein>
<sequence>MNKASQIHCKRQLKPALEPSVTSSLPKCTYVKDLECVGDTKSPRLVNKTEKSVNAFVGKICQENFVTVLKYPNGRLVGK</sequence>